<evidence type="ECO:0000256" key="6">
    <source>
        <dbReference type="ARBA" id="ARBA00023002"/>
    </source>
</evidence>
<keyword evidence="5 9" id="KW-0521">NADP</keyword>
<dbReference type="GO" id="GO:0043420">
    <property type="term" value="P:anthranilate metabolic process"/>
    <property type="evidence" value="ECO:0007669"/>
    <property type="project" value="UniProtKB-UniRule"/>
</dbReference>
<dbReference type="GO" id="GO:0070189">
    <property type="term" value="P:kynurenine metabolic process"/>
    <property type="evidence" value="ECO:0007669"/>
    <property type="project" value="TreeGrafter"/>
</dbReference>
<reference evidence="13 14" key="1">
    <citation type="submission" date="2019-04" db="EMBL/GenBank/DDBJ databases">
        <title>Streptomyces oryziradicis sp. nov., a novel actinomycete isolated from rhizosphere soil of rice (Oryza sativa L.).</title>
        <authorList>
            <person name="Li C."/>
        </authorList>
    </citation>
    <scope>NUCLEOTIDE SEQUENCE [LARGE SCALE GENOMIC DNA]</scope>
    <source>
        <strain evidence="13 14">NEAU-C40</strain>
    </source>
</reference>
<keyword evidence="4 9" id="KW-0274">FAD</keyword>
<evidence type="ECO:0000256" key="7">
    <source>
        <dbReference type="ARBA" id="ARBA00023033"/>
    </source>
</evidence>
<evidence type="ECO:0000256" key="8">
    <source>
        <dbReference type="ARBA" id="ARBA00047818"/>
    </source>
</evidence>
<dbReference type="HAMAP" id="MF_01971">
    <property type="entry name" value="Kynurenine_monooxygenase"/>
    <property type="match status" value="1"/>
</dbReference>
<dbReference type="RefSeq" id="WP_136722869.1">
    <property type="nucleotide sequence ID" value="NZ_SUMC01000006.1"/>
</dbReference>
<dbReference type="InterPro" id="IPR002938">
    <property type="entry name" value="FAD-bd"/>
</dbReference>
<evidence type="ECO:0000256" key="3">
    <source>
        <dbReference type="ARBA" id="ARBA00022642"/>
    </source>
</evidence>
<dbReference type="PANTHER" id="PTHR46028:SF2">
    <property type="entry name" value="KYNURENINE 3-MONOOXYGENASE"/>
    <property type="match status" value="1"/>
</dbReference>
<dbReference type="AlphaFoldDB" id="A0A4U0SRD6"/>
<evidence type="ECO:0000256" key="10">
    <source>
        <dbReference type="SAM" id="MobiDB-lite"/>
    </source>
</evidence>
<dbReference type="GO" id="GO:0071949">
    <property type="term" value="F:FAD binding"/>
    <property type="evidence" value="ECO:0007669"/>
    <property type="project" value="InterPro"/>
</dbReference>
<comment type="function">
    <text evidence="9">Catalyzes the hydroxylation of L-kynurenine (L-Kyn) to form 3-hydroxy-L-kynurenine (L-3OHKyn). Required for synthesis of quinolinic acid.</text>
</comment>
<evidence type="ECO:0000256" key="11">
    <source>
        <dbReference type="SAM" id="Phobius"/>
    </source>
</evidence>
<comment type="cofactor">
    <cofactor evidence="1 9">
        <name>FAD</name>
        <dbReference type="ChEBI" id="CHEBI:57692"/>
    </cofactor>
</comment>
<evidence type="ECO:0000256" key="4">
    <source>
        <dbReference type="ARBA" id="ARBA00022827"/>
    </source>
</evidence>
<evidence type="ECO:0000256" key="2">
    <source>
        <dbReference type="ARBA" id="ARBA00022630"/>
    </source>
</evidence>
<keyword evidence="11" id="KW-0472">Membrane</keyword>
<comment type="caution">
    <text evidence="13">The sequence shown here is derived from an EMBL/GenBank/DDBJ whole genome shotgun (WGS) entry which is preliminary data.</text>
</comment>
<dbReference type="InterPro" id="IPR027545">
    <property type="entry name" value="Kynurenine_monooxygenase"/>
</dbReference>
<dbReference type="PRINTS" id="PR00420">
    <property type="entry name" value="RNGMNOXGNASE"/>
</dbReference>
<comment type="catalytic activity">
    <reaction evidence="8 9">
        <text>L-kynurenine + NADPH + O2 + H(+) = 3-hydroxy-L-kynurenine + NADP(+) + H2O</text>
        <dbReference type="Rhea" id="RHEA:20545"/>
        <dbReference type="ChEBI" id="CHEBI:15377"/>
        <dbReference type="ChEBI" id="CHEBI:15378"/>
        <dbReference type="ChEBI" id="CHEBI:15379"/>
        <dbReference type="ChEBI" id="CHEBI:57783"/>
        <dbReference type="ChEBI" id="CHEBI:57959"/>
        <dbReference type="ChEBI" id="CHEBI:58125"/>
        <dbReference type="ChEBI" id="CHEBI:58349"/>
        <dbReference type="EC" id="1.14.13.9"/>
    </reaction>
</comment>
<gene>
    <name evidence="9" type="primary">kmo</name>
    <name evidence="13" type="ORF">FCI23_08535</name>
</gene>
<accession>A0A4U0SRD6</accession>
<keyword evidence="11" id="KW-1133">Transmembrane helix</keyword>
<protein>
    <recommendedName>
        <fullName evidence="9">Kynurenine 3-monooxygenase</fullName>
        <ecNumber evidence="9">1.14.13.9</ecNumber>
    </recommendedName>
    <alternativeName>
        <fullName evidence="9">Kynurenine 3-hydroxylase</fullName>
    </alternativeName>
</protein>
<dbReference type="PANTHER" id="PTHR46028">
    <property type="entry name" value="KYNURENINE 3-MONOOXYGENASE"/>
    <property type="match status" value="1"/>
</dbReference>
<evidence type="ECO:0000259" key="12">
    <source>
        <dbReference type="Pfam" id="PF01494"/>
    </source>
</evidence>
<keyword evidence="3 9" id="KW-0662">Pyridine nucleotide biosynthesis</keyword>
<evidence type="ECO:0000256" key="1">
    <source>
        <dbReference type="ARBA" id="ARBA00001974"/>
    </source>
</evidence>
<feature type="domain" description="FAD-binding" evidence="12">
    <location>
        <begin position="10"/>
        <end position="336"/>
    </location>
</feature>
<sequence>MTDPTTENEQEVAVVGAGLAGCLLACFLARRGHRVALYERRPDPRTGAAERGRSINLALSERGLDALRRIDLEERAMADALPMRGRMIHPVAGPLDFQPYSRDGDRAINSISRAALNDALLDAAESAPGVKIFFNHRLTGLDPDTGEMRHETPEGTVRVTAPVIIGADGAGSVVRGQLLAAGVLEENLDFLDYGYKELAIPAAHGDFALDPGALHIWPRGTSMMIALPNPDRSFTCTLFWPAGGPAGFASLTSPAAVERHFREHYPDLPPLAPALVEDYLSNPVGRLGTVRCGPWQVNGTVALLGDAAHAIVPFYGQGANCAFEDVAELDRCLAETGDSWRLALPLFEQRRRENTEAIARMALANFVEMRDRVASPWFQLGRRAEHALERALPGVWLSRYELVSFSTMPYARVARRVRRQRLALAGVAAALAAVAVGRVRAGGRVVPTLPHGLKGMGGAPVALRNACPQPGDIPARPAFEDLGVPPRPQGVGGGSGGGAPSFGKMGAPPGGTSWGHLPAEGRGR</sequence>
<feature type="compositionally biased region" description="Gly residues" evidence="10">
    <location>
        <begin position="490"/>
        <end position="500"/>
    </location>
</feature>
<dbReference type="GO" id="GO:0019805">
    <property type="term" value="P:quinolinate biosynthetic process"/>
    <property type="evidence" value="ECO:0007669"/>
    <property type="project" value="UniProtKB-UniRule"/>
</dbReference>
<dbReference type="Gene3D" id="3.50.50.60">
    <property type="entry name" value="FAD/NAD(P)-binding domain"/>
    <property type="match status" value="1"/>
</dbReference>
<feature type="transmembrane region" description="Helical" evidence="11">
    <location>
        <begin position="12"/>
        <end position="30"/>
    </location>
</feature>
<keyword evidence="14" id="KW-1185">Reference proteome</keyword>
<dbReference type="FunFam" id="3.50.50.60:FF:000185">
    <property type="entry name" value="Kynurenine 3-monooxygenase"/>
    <property type="match status" value="1"/>
</dbReference>
<dbReference type="EC" id="1.14.13.9" evidence="9"/>
<dbReference type="Pfam" id="PF01494">
    <property type="entry name" value="FAD_binding_3"/>
    <property type="match status" value="1"/>
</dbReference>
<name>A0A4U0SRD6_9ACTN</name>
<keyword evidence="7 9" id="KW-0503">Monooxygenase</keyword>
<keyword evidence="6 9" id="KW-0560">Oxidoreductase</keyword>
<dbReference type="OrthoDB" id="9782160at2"/>
<keyword evidence="11" id="KW-0812">Transmembrane</keyword>
<dbReference type="GO" id="GO:0004502">
    <property type="term" value="F:kynurenine 3-monooxygenase activity"/>
    <property type="evidence" value="ECO:0007669"/>
    <property type="project" value="UniProtKB-UniRule"/>
</dbReference>
<dbReference type="GO" id="GO:0006569">
    <property type="term" value="P:L-tryptophan catabolic process"/>
    <property type="evidence" value="ECO:0007669"/>
    <property type="project" value="UniProtKB-UniRule"/>
</dbReference>
<keyword evidence="2 9" id="KW-0285">Flavoprotein</keyword>
<comment type="similarity">
    <text evidence="9">Belongs to the aromatic-ring hydroxylase family. KMO subfamily.</text>
</comment>
<comment type="pathway">
    <text evidence="9">Cofactor biosynthesis; NAD(+) biosynthesis; quinolinate from L-kynurenine: step 1/3.</text>
</comment>
<dbReference type="InterPro" id="IPR036188">
    <property type="entry name" value="FAD/NAD-bd_sf"/>
</dbReference>
<feature type="region of interest" description="Disordered" evidence="10">
    <location>
        <begin position="481"/>
        <end position="524"/>
    </location>
</feature>
<dbReference type="GO" id="GO:0009435">
    <property type="term" value="P:NAD+ biosynthetic process"/>
    <property type="evidence" value="ECO:0007669"/>
    <property type="project" value="UniProtKB-UniPathway"/>
</dbReference>
<dbReference type="SUPFAM" id="SSF51905">
    <property type="entry name" value="FAD/NAD(P)-binding domain"/>
    <property type="match status" value="1"/>
</dbReference>
<evidence type="ECO:0000256" key="9">
    <source>
        <dbReference type="HAMAP-Rule" id="MF_01971"/>
    </source>
</evidence>
<dbReference type="EMBL" id="SUMC01000006">
    <property type="protein sequence ID" value="TKA11873.1"/>
    <property type="molecule type" value="Genomic_DNA"/>
</dbReference>
<dbReference type="Proteomes" id="UP000305778">
    <property type="component" value="Unassembled WGS sequence"/>
</dbReference>
<proteinExistence type="inferred from homology"/>
<evidence type="ECO:0000313" key="14">
    <source>
        <dbReference type="Proteomes" id="UP000305778"/>
    </source>
</evidence>
<dbReference type="UniPathway" id="UPA00253">
    <property type="reaction ID" value="UER00328"/>
</dbReference>
<evidence type="ECO:0000256" key="5">
    <source>
        <dbReference type="ARBA" id="ARBA00022857"/>
    </source>
</evidence>
<evidence type="ECO:0000313" key="13">
    <source>
        <dbReference type="EMBL" id="TKA11873.1"/>
    </source>
</evidence>
<organism evidence="13 14">
    <name type="scientific">Actinacidiphila oryziradicis</name>
    <dbReference type="NCBI Taxonomy" id="2571141"/>
    <lineage>
        <taxon>Bacteria</taxon>
        <taxon>Bacillati</taxon>
        <taxon>Actinomycetota</taxon>
        <taxon>Actinomycetes</taxon>
        <taxon>Kitasatosporales</taxon>
        <taxon>Streptomycetaceae</taxon>
        <taxon>Actinacidiphila</taxon>
    </lineage>
</organism>